<organism evidence="2 3">
    <name type="scientific">Marivita lacus</name>
    <dbReference type="NCBI Taxonomy" id="1323742"/>
    <lineage>
        <taxon>Bacteria</taxon>
        <taxon>Pseudomonadati</taxon>
        <taxon>Pseudomonadota</taxon>
        <taxon>Alphaproteobacteria</taxon>
        <taxon>Rhodobacterales</taxon>
        <taxon>Roseobacteraceae</taxon>
        <taxon>Marivita</taxon>
    </lineage>
</organism>
<keyword evidence="1" id="KW-0812">Transmembrane</keyword>
<feature type="transmembrane region" description="Helical" evidence="1">
    <location>
        <begin position="107"/>
        <end position="125"/>
    </location>
</feature>
<proteinExistence type="predicted"/>
<dbReference type="RefSeq" id="WP_188481616.1">
    <property type="nucleotide sequence ID" value="NZ_BMFC01000003.1"/>
</dbReference>
<protein>
    <recommendedName>
        <fullName evidence="4">Major facilitator superfamily (MFS) profile domain-containing protein</fullName>
    </recommendedName>
</protein>
<evidence type="ECO:0000256" key="1">
    <source>
        <dbReference type="SAM" id="Phobius"/>
    </source>
</evidence>
<evidence type="ECO:0000313" key="2">
    <source>
        <dbReference type="EMBL" id="GGC01171.1"/>
    </source>
</evidence>
<evidence type="ECO:0008006" key="4">
    <source>
        <dbReference type="Google" id="ProtNLM"/>
    </source>
</evidence>
<dbReference type="EMBL" id="BMFC01000003">
    <property type="protein sequence ID" value="GGC01171.1"/>
    <property type="molecule type" value="Genomic_DNA"/>
</dbReference>
<keyword evidence="1" id="KW-1133">Transmembrane helix</keyword>
<feature type="transmembrane region" description="Helical" evidence="1">
    <location>
        <begin position="12"/>
        <end position="31"/>
    </location>
</feature>
<feature type="transmembrane region" description="Helical" evidence="1">
    <location>
        <begin position="83"/>
        <end position="100"/>
    </location>
</feature>
<reference evidence="3" key="1">
    <citation type="journal article" date="2019" name="Int. J. Syst. Evol. Microbiol.">
        <title>The Global Catalogue of Microorganisms (GCM) 10K type strain sequencing project: providing services to taxonomists for standard genome sequencing and annotation.</title>
        <authorList>
            <consortium name="The Broad Institute Genomics Platform"/>
            <consortium name="The Broad Institute Genome Sequencing Center for Infectious Disease"/>
            <person name="Wu L."/>
            <person name="Ma J."/>
        </authorList>
    </citation>
    <scope>NUCLEOTIDE SEQUENCE [LARGE SCALE GENOMIC DNA]</scope>
    <source>
        <strain evidence="3">CGMCC 1.12478</strain>
    </source>
</reference>
<feature type="transmembrane region" description="Helical" evidence="1">
    <location>
        <begin position="43"/>
        <end position="63"/>
    </location>
</feature>
<sequence>MSFFEPSPVLLAFIFVQRFVFFEALAVLALLRASVGLGLARVPALITLLICAAAIAATFAPALNLQTLPIYAPLARLQASGGGMILPLVASGVFAIGLFLPQRRWRWIDWVHIVGLMAFVGLWVATRI</sequence>
<comment type="caution">
    <text evidence="2">The sequence shown here is derived from an EMBL/GenBank/DDBJ whole genome shotgun (WGS) entry which is preliminary data.</text>
</comment>
<accession>A0ABQ1KI97</accession>
<name>A0ABQ1KI97_9RHOB</name>
<evidence type="ECO:0000313" key="3">
    <source>
        <dbReference type="Proteomes" id="UP000645462"/>
    </source>
</evidence>
<keyword evidence="3" id="KW-1185">Reference proteome</keyword>
<keyword evidence="1" id="KW-0472">Membrane</keyword>
<dbReference type="Proteomes" id="UP000645462">
    <property type="component" value="Unassembled WGS sequence"/>
</dbReference>
<gene>
    <name evidence="2" type="ORF">GCM10011363_17210</name>
</gene>